<reference evidence="8 9" key="1">
    <citation type="submission" date="2019-10" db="EMBL/GenBank/DDBJ databases">
        <title>Vibrio sp. nov., isolated from Coralline algae surface.</title>
        <authorList>
            <person name="Geng Y."/>
            <person name="Zhang X."/>
        </authorList>
    </citation>
    <scope>NUCLEOTIDE SEQUENCE [LARGE SCALE GENOMIC DNA]</scope>
    <source>
        <strain evidence="8 9">SM1977</strain>
    </source>
</reference>
<evidence type="ECO:0000256" key="5">
    <source>
        <dbReference type="ARBA" id="ARBA00022989"/>
    </source>
</evidence>
<evidence type="ECO:0000313" key="9">
    <source>
        <dbReference type="Proteomes" id="UP000348942"/>
    </source>
</evidence>
<protein>
    <submittedName>
        <fullName evidence="8">Capsular biosynthesis protein</fullName>
    </submittedName>
</protein>
<evidence type="ECO:0000256" key="3">
    <source>
        <dbReference type="ARBA" id="ARBA00022475"/>
    </source>
</evidence>
<feature type="transmembrane region" description="Helical" evidence="7">
    <location>
        <begin position="347"/>
        <end position="364"/>
    </location>
</feature>
<dbReference type="AlphaFoldDB" id="A0A5Q0TIK9"/>
<feature type="transmembrane region" description="Helical" evidence="7">
    <location>
        <begin position="96"/>
        <end position="115"/>
    </location>
</feature>
<keyword evidence="5 7" id="KW-1133">Transmembrane helix</keyword>
<dbReference type="InterPro" id="IPR050833">
    <property type="entry name" value="Poly_Biosynth_Transport"/>
</dbReference>
<dbReference type="EMBL" id="CP045700">
    <property type="protein sequence ID" value="QGA66690.1"/>
    <property type="molecule type" value="Genomic_DNA"/>
</dbReference>
<keyword evidence="9" id="KW-1185">Reference proteome</keyword>
<feature type="transmembrane region" description="Helical" evidence="7">
    <location>
        <begin position="370"/>
        <end position="389"/>
    </location>
</feature>
<evidence type="ECO:0000256" key="6">
    <source>
        <dbReference type="ARBA" id="ARBA00023136"/>
    </source>
</evidence>
<evidence type="ECO:0000313" key="8">
    <source>
        <dbReference type="EMBL" id="QGA66690.1"/>
    </source>
</evidence>
<dbReference type="GO" id="GO:0005886">
    <property type="term" value="C:plasma membrane"/>
    <property type="evidence" value="ECO:0007669"/>
    <property type="project" value="UniProtKB-SubCell"/>
</dbReference>
<evidence type="ECO:0000256" key="1">
    <source>
        <dbReference type="ARBA" id="ARBA00004651"/>
    </source>
</evidence>
<feature type="transmembrane region" description="Helical" evidence="7">
    <location>
        <begin position="73"/>
        <end position="90"/>
    </location>
</feature>
<keyword evidence="3" id="KW-1003">Cell membrane</keyword>
<comment type="similarity">
    <text evidence="2">Belongs to the polysaccharide synthase family.</text>
</comment>
<keyword evidence="4 7" id="KW-0812">Transmembrane</keyword>
<name>A0A5Q0TIK9_9VIBR</name>
<dbReference type="PANTHER" id="PTHR30250">
    <property type="entry name" value="PST FAMILY PREDICTED COLANIC ACID TRANSPORTER"/>
    <property type="match status" value="1"/>
</dbReference>
<feature type="transmembrane region" description="Helical" evidence="7">
    <location>
        <begin position="153"/>
        <end position="173"/>
    </location>
</feature>
<feature type="transmembrane region" description="Helical" evidence="7">
    <location>
        <begin position="40"/>
        <end position="61"/>
    </location>
</feature>
<sequence length="401" mass="45359">MSLLKGASTIGGASVISQVIGALTLLFMSSRFGMADVGNYALMMSIVLIGAQIALYASHFLLPKVDQCDFGKAVYFCFLQSVVVSVIYALGVSFFFTLPLIAIYVLTVSYALMIVSENIFLRSKSFVCLAFQRISVTTIVFLSLFVAHSMAQFYLIWAGALLCLILAWLYYGLDKKDFSKSDFRLKTQRKYLSEHWNHLSRVGTAEVVANASLQLPTVFINYWFSPLVAGYFAVVNRFCLSPVLILGQSVSNYAFSKWSEDFRNKTFNYIEFKKIRSFLLAIALITVAGIYVVYPWLTHNFGNHQWEQSVETSRLMLPYVFAMLAFVPMTVLELIFGTPKYFLRIQCEQLAIVVLAFIIMPFFYKSYVASLLVFTVLTAGRYLMIYVYINRHAATLNKDGV</sequence>
<feature type="transmembrane region" description="Helical" evidence="7">
    <location>
        <begin position="278"/>
        <end position="297"/>
    </location>
</feature>
<feature type="transmembrane region" description="Helical" evidence="7">
    <location>
        <begin position="7"/>
        <end position="28"/>
    </location>
</feature>
<accession>A0A5Q0TIK9</accession>
<proteinExistence type="inferred from homology"/>
<dbReference type="Proteomes" id="UP000348942">
    <property type="component" value="Chromosome 2"/>
</dbReference>
<evidence type="ECO:0000256" key="7">
    <source>
        <dbReference type="SAM" id="Phobius"/>
    </source>
</evidence>
<evidence type="ECO:0000256" key="2">
    <source>
        <dbReference type="ARBA" id="ARBA00007430"/>
    </source>
</evidence>
<keyword evidence="6 7" id="KW-0472">Membrane</keyword>
<organism evidence="8 9">
    <name type="scientific">Vibrio algicola</name>
    <dbReference type="NCBI Taxonomy" id="2662262"/>
    <lineage>
        <taxon>Bacteria</taxon>
        <taxon>Pseudomonadati</taxon>
        <taxon>Pseudomonadota</taxon>
        <taxon>Gammaproteobacteria</taxon>
        <taxon>Vibrionales</taxon>
        <taxon>Vibrionaceae</taxon>
        <taxon>Vibrio</taxon>
    </lineage>
</organism>
<comment type="subcellular location">
    <subcellularLocation>
        <location evidence="1">Cell membrane</location>
        <topology evidence="1">Multi-pass membrane protein</topology>
    </subcellularLocation>
</comment>
<feature type="transmembrane region" description="Helical" evidence="7">
    <location>
        <begin position="127"/>
        <end position="147"/>
    </location>
</feature>
<gene>
    <name evidence="8" type="ORF">GFB47_14935</name>
</gene>
<evidence type="ECO:0000256" key="4">
    <source>
        <dbReference type="ARBA" id="ARBA00022692"/>
    </source>
</evidence>
<dbReference type="PANTHER" id="PTHR30250:SF10">
    <property type="entry name" value="LIPOPOLYSACCHARIDE BIOSYNTHESIS PROTEIN WZXC"/>
    <property type="match status" value="1"/>
</dbReference>
<dbReference type="RefSeq" id="WP_153448823.1">
    <property type="nucleotide sequence ID" value="NZ_CP045700.1"/>
</dbReference>
<feature type="transmembrane region" description="Helical" evidence="7">
    <location>
        <begin position="317"/>
        <end position="335"/>
    </location>
</feature>